<dbReference type="InterPro" id="IPR011053">
    <property type="entry name" value="Single_hybrid_motif"/>
</dbReference>
<dbReference type="SUPFAM" id="SSF51230">
    <property type="entry name" value="Single hybrid motif"/>
    <property type="match status" value="1"/>
</dbReference>
<feature type="non-terminal residue" evidence="1">
    <location>
        <position position="1"/>
    </location>
</feature>
<organism evidence="1">
    <name type="scientific">marine sediment metagenome</name>
    <dbReference type="NCBI Taxonomy" id="412755"/>
    <lineage>
        <taxon>unclassified sequences</taxon>
        <taxon>metagenomes</taxon>
        <taxon>ecological metagenomes</taxon>
    </lineage>
</organism>
<evidence type="ECO:0008006" key="2">
    <source>
        <dbReference type="Google" id="ProtNLM"/>
    </source>
</evidence>
<sequence>KVNMEVESFTDGIVLKLIGKPGSQIKIGSVIAVMGEKISGEIGTI</sequence>
<gene>
    <name evidence="1" type="ORF">S12H4_29602</name>
</gene>
<name>X1V260_9ZZZZ</name>
<reference evidence="1" key="1">
    <citation type="journal article" date="2014" name="Front. Microbiol.">
        <title>High frequency of phylogenetically diverse reductive dehalogenase-homologous genes in deep subseafloor sedimentary metagenomes.</title>
        <authorList>
            <person name="Kawai M."/>
            <person name="Futagami T."/>
            <person name="Toyoda A."/>
            <person name="Takaki Y."/>
            <person name="Nishi S."/>
            <person name="Hori S."/>
            <person name="Arai W."/>
            <person name="Tsubouchi T."/>
            <person name="Morono Y."/>
            <person name="Uchiyama I."/>
            <person name="Ito T."/>
            <person name="Fujiyama A."/>
            <person name="Inagaki F."/>
            <person name="Takami H."/>
        </authorList>
    </citation>
    <scope>NUCLEOTIDE SEQUENCE</scope>
    <source>
        <strain evidence="1">Expedition CK06-06</strain>
    </source>
</reference>
<dbReference type="AlphaFoldDB" id="X1V260"/>
<dbReference type="Gene3D" id="2.40.50.100">
    <property type="match status" value="1"/>
</dbReference>
<accession>X1V260</accession>
<protein>
    <recommendedName>
        <fullName evidence="2">Lipoyl-binding domain-containing protein</fullName>
    </recommendedName>
</protein>
<dbReference type="EMBL" id="BARW01017089">
    <property type="protein sequence ID" value="GAI98714.1"/>
    <property type="molecule type" value="Genomic_DNA"/>
</dbReference>
<comment type="caution">
    <text evidence="1">The sequence shown here is derived from an EMBL/GenBank/DDBJ whole genome shotgun (WGS) entry which is preliminary data.</text>
</comment>
<evidence type="ECO:0000313" key="1">
    <source>
        <dbReference type="EMBL" id="GAI98714.1"/>
    </source>
</evidence>
<proteinExistence type="predicted"/>